<evidence type="ECO:0000256" key="2">
    <source>
        <dbReference type="ARBA" id="ARBA00022472"/>
    </source>
</evidence>
<comment type="similarity">
    <text evidence="1">Belongs to the mTERF family.</text>
</comment>
<keyword evidence="2" id="KW-0806">Transcription termination</keyword>
<dbReference type="SMART" id="SM00733">
    <property type="entry name" value="Mterf"/>
    <property type="match status" value="6"/>
</dbReference>
<dbReference type="Proteomes" id="UP001141806">
    <property type="component" value="Unassembled WGS sequence"/>
</dbReference>
<organism evidence="4 5">
    <name type="scientific">Protea cynaroides</name>
    <dbReference type="NCBI Taxonomy" id="273540"/>
    <lineage>
        <taxon>Eukaryota</taxon>
        <taxon>Viridiplantae</taxon>
        <taxon>Streptophyta</taxon>
        <taxon>Embryophyta</taxon>
        <taxon>Tracheophyta</taxon>
        <taxon>Spermatophyta</taxon>
        <taxon>Magnoliopsida</taxon>
        <taxon>Proteales</taxon>
        <taxon>Proteaceae</taxon>
        <taxon>Protea</taxon>
    </lineage>
</organism>
<accession>A0A9Q0H736</accession>
<dbReference type="OrthoDB" id="1900587at2759"/>
<proteinExistence type="inferred from homology"/>
<dbReference type="GO" id="GO:0006353">
    <property type="term" value="P:DNA-templated transcription termination"/>
    <property type="evidence" value="ECO:0007669"/>
    <property type="project" value="UniProtKB-KW"/>
</dbReference>
<evidence type="ECO:0000256" key="1">
    <source>
        <dbReference type="ARBA" id="ARBA00007692"/>
    </source>
</evidence>
<keyword evidence="2" id="KW-0804">Transcription</keyword>
<dbReference type="InterPro" id="IPR003690">
    <property type="entry name" value="MTERF"/>
</dbReference>
<gene>
    <name evidence="4" type="ORF">NE237_021026</name>
</gene>
<keyword evidence="5" id="KW-1185">Reference proteome</keyword>
<evidence type="ECO:0000313" key="5">
    <source>
        <dbReference type="Proteomes" id="UP001141806"/>
    </source>
</evidence>
<dbReference type="AlphaFoldDB" id="A0A9Q0H736"/>
<reference evidence="4" key="1">
    <citation type="journal article" date="2023" name="Plant J.">
        <title>The genome of the king protea, Protea cynaroides.</title>
        <authorList>
            <person name="Chang J."/>
            <person name="Duong T.A."/>
            <person name="Schoeman C."/>
            <person name="Ma X."/>
            <person name="Roodt D."/>
            <person name="Barker N."/>
            <person name="Li Z."/>
            <person name="Van de Peer Y."/>
            <person name="Mizrachi E."/>
        </authorList>
    </citation>
    <scope>NUCLEOTIDE SEQUENCE</scope>
    <source>
        <tissue evidence="4">Young leaves</tissue>
    </source>
</reference>
<evidence type="ECO:0000313" key="4">
    <source>
        <dbReference type="EMBL" id="KAJ4961116.1"/>
    </source>
</evidence>
<sequence>MMKLKLANQKLPIFKSPAFPPICHVSLTSSPFCSSKSLSEPSVQVSGSSPFMVDYFIRSFGWSREKAVQASKRLLHVKSPQKPDAVLEFLRGVGLSESQLSAAISRRPIILTAGVESSLLPKVKLFESLGASGKELADLVTSSANCLGNSVDRRILPCIDVLRDLLQDDRKVRLTLKRCPWILTSNPDKVLRRNIGFLLQKGLEGPSLSTLIYRSPRVLIMKLENLSVACQMVEQFGLACTSSHEAYANALHVVTAVSKEKLSRKFEILSDFGFGESDKYVLFKWSPAILRLNEENLKSKLDFFLNTVGYPRELLLKCPLIMGLSMEERLIPRYRWIQNLLSKGLVSEKIDYATAFCISEERFVKRYVHKFKDIDGLDLLGAYIEFRKERIWILQGNTELKEAV</sequence>
<name>A0A9Q0H736_9MAGN</name>
<protein>
    <submittedName>
        <fullName evidence="4">Uncharacterized protein</fullName>
    </submittedName>
</protein>
<dbReference type="Gene3D" id="1.25.70.10">
    <property type="entry name" value="Transcription termination factor 3, mitochondrial"/>
    <property type="match status" value="1"/>
</dbReference>
<dbReference type="GO" id="GO:0003676">
    <property type="term" value="F:nucleic acid binding"/>
    <property type="evidence" value="ECO:0007669"/>
    <property type="project" value="InterPro"/>
</dbReference>
<dbReference type="PANTHER" id="PTHR13068">
    <property type="entry name" value="CGI-12 PROTEIN-RELATED"/>
    <property type="match status" value="1"/>
</dbReference>
<keyword evidence="3" id="KW-0809">Transit peptide</keyword>
<dbReference type="InterPro" id="IPR038538">
    <property type="entry name" value="MTERF_sf"/>
</dbReference>
<dbReference type="PANTHER" id="PTHR13068:SF173">
    <property type="entry name" value="EMB|CAB62602.1"/>
    <property type="match status" value="1"/>
</dbReference>
<dbReference type="Pfam" id="PF02536">
    <property type="entry name" value="mTERF"/>
    <property type="match status" value="2"/>
</dbReference>
<comment type="caution">
    <text evidence="4">The sequence shown here is derived from an EMBL/GenBank/DDBJ whole genome shotgun (WGS) entry which is preliminary data.</text>
</comment>
<dbReference type="FunFam" id="1.25.70.10:FF:000001">
    <property type="entry name" value="Mitochondrial transcription termination factor-like"/>
    <property type="match status" value="1"/>
</dbReference>
<keyword evidence="2" id="KW-0805">Transcription regulation</keyword>
<evidence type="ECO:0000256" key="3">
    <source>
        <dbReference type="ARBA" id="ARBA00022946"/>
    </source>
</evidence>
<dbReference type="EMBL" id="JAMYWD010000009">
    <property type="protein sequence ID" value="KAJ4961116.1"/>
    <property type="molecule type" value="Genomic_DNA"/>
</dbReference>